<evidence type="ECO:0000256" key="2">
    <source>
        <dbReference type="ARBA" id="ARBA00008520"/>
    </source>
</evidence>
<evidence type="ECO:0000256" key="5">
    <source>
        <dbReference type="SAM" id="SignalP"/>
    </source>
</evidence>
<comment type="similarity">
    <text evidence="2">Belongs to the bacterial solute-binding protein 1 family.</text>
</comment>
<evidence type="ECO:0000256" key="4">
    <source>
        <dbReference type="ARBA" id="ARBA00022729"/>
    </source>
</evidence>
<evidence type="ECO:0000313" key="6">
    <source>
        <dbReference type="EMBL" id="GAA6502495.1"/>
    </source>
</evidence>
<evidence type="ECO:0000256" key="3">
    <source>
        <dbReference type="ARBA" id="ARBA00022448"/>
    </source>
</evidence>
<keyword evidence="7" id="KW-1185">Reference proteome</keyword>
<dbReference type="Pfam" id="PF01547">
    <property type="entry name" value="SBP_bac_1"/>
    <property type="match status" value="1"/>
</dbReference>
<evidence type="ECO:0000256" key="1">
    <source>
        <dbReference type="ARBA" id="ARBA00004196"/>
    </source>
</evidence>
<dbReference type="EMBL" id="BAABZQ010000001">
    <property type="protein sequence ID" value="GAA6502495.1"/>
    <property type="molecule type" value="Genomic_DNA"/>
</dbReference>
<keyword evidence="4 5" id="KW-0732">Signal</keyword>
<comment type="caution">
    <text evidence="6">The sequence shown here is derived from an EMBL/GenBank/DDBJ whole genome shotgun (WGS) entry which is preliminary data.</text>
</comment>
<dbReference type="RefSeq" id="WP_227211407.1">
    <property type="nucleotide sequence ID" value="NZ_BAABZQ010000001.1"/>
</dbReference>
<proteinExistence type="inferred from homology"/>
<feature type="signal peptide" evidence="5">
    <location>
        <begin position="1"/>
        <end position="21"/>
    </location>
</feature>
<reference evidence="6 7" key="1">
    <citation type="submission" date="2024-04" db="EMBL/GenBank/DDBJ databases">
        <title>Defined microbial consortia suppress multidrug-resistant proinflammatory Enterobacteriaceae via ecological control.</title>
        <authorList>
            <person name="Furuichi M."/>
            <person name="Kawaguchi T."/>
            <person name="Pust M."/>
            <person name="Yasuma K."/>
            <person name="Plichta D."/>
            <person name="Hasegawa N."/>
            <person name="Ohya T."/>
            <person name="Bhattarai S."/>
            <person name="Sasajima S."/>
            <person name="Aoto Y."/>
            <person name="Tuganbaev T."/>
            <person name="Yaginuma M."/>
            <person name="Ueda M."/>
            <person name="Okahashi N."/>
            <person name="Amafuji K."/>
            <person name="Kiridooshi Y."/>
            <person name="Sugita K."/>
            <person name="Strazar M."/>
            <person name="Skelly A."/>
            <person name="Suda W."/>
            <person name="Hattori M."/>
            <person name="Nakamoto N."/>
            <person name="Caballero S."/>
            <person name="Norman J."/>
            <person name="Olle B."/>
            <person name="Tanoue T."/>
            <person name="Arita M."/>
            <person name="Bucci V."/>
            <person name="Atarashi K."/>
            <person name="Xavier R."/>
            <person name="Honda K."/>
        </authorList>
    </citation>
    <scope>NUCLEOTIDE SEQUENCE [LARGE SCALE GENOMIC DNA]</scope>
    <source>
        <strain evidence="7">k34-0107-D12</strain>
    </source>
</reference>
<sequence length="452" mass="49969">MKLKRVSAVLMVMTMAAGCLSACGSSAEGNNKTSKSDNAEDPSKETVTIKYVTWESSEKNNPLIAQFEEENPNIKVDITVVPDSNNTAESLDIIAMGGGEMDVWPFQSGGQFTRMQQGLLLDISDYIERDGIDMEDWFGSYMEWGQYNGTYYGLPSTASVGMVFYNKDMFDAAGLDYPSDDWTIDEYSELAEKLTKSDGGNTVYGTFQNTFPEDWGIYGAQTTSLYGEDGLSSFSMDNKDFIKSLELRKKLDDEGCEISYAQNVANFSYSSAEFLGGKCAMTPGYSWVLRDMKDKENFPFDFNVGICYFPRISEDAPKKPSQVSVNMLGIPSSAAHPDEAWEFIKFMTQNGTAQTVSDGNIPTYQGVDMEGLVDKLIEGTPLTKEQGEMFFADDMHMFTAVPTGIAAGEYSTIINEETGLYFSGEQTIEDTVGNIKIRADEAIQKTLSESDK</sequence>
<dbReference type="InterPro" id="IPR006059">
    <property type="entry name" value="SBP"/>
</dbReference>
<dbReference type="PANTHER" id="PTHR43649">
    <property type="entry name" value="ARABINOSE-BINDING PROTEIN-RELATED"/>
    <property type="match status" value="1"/>
</dbReference>
<comment type="subcellular location">
    <subcellularLocation>
        <location evidence="1">Cell envelope</location>
    </subcellularLocation>
</comment>
<feature type="chain" id="PRO_5046297368" evidence="5">
    <location>
        <begin position="22"/>
        <end position="452"/>
    </location>
</feature>
<dbReference type="PANTHER" id="PTHR43649:SF31">
    <property type="entry name" value="SN-GLYCEROL-3-PHOSPHATE-BINDING PERIPLASMIC PROTEIN UGPB"/>
    <property type="match status" value="1"/>
</dbReference>
<organism evidence="6 7">
    <name type="scientific">Blautia parvula</name>
    <dbReference type="NCBI Taxonomy" id="2877527"/>
    <lineage>
        <taxon>Bacteria</taxon>
        <taxon>Bacillati</taxon>
        <taxon>Bacillota</taxon>
        <taxon>Clostridia</taxon>
        <taxon>Lachnospirales</taxon>
        <taxon>Lachnospiraceae</taxon>
        <taxon>Blautia</taxon>
    </lineage>
</organism>
<dbReference type="Gene3D" id="3.40.190.10">
    <property type="entry name" value="Periplasmic binding protein-like II"/>
    <property type="match status" value="1"/>
</dbReference>
<gene>
    <name evidence="6" type="ORF">K340107D12_53110</name>
</gene>
<dbReference type="InterPro" id="IPR050490">
    <property type="entry name" value="Bact_solute-bd_prot1"/>
</dbReference>
<accession>A0ABQ0C132</accession>
<dbReference type="PROSITE" id="PS51257">
    <property type="entry name" value="PROKAR_LIPOPROTEIN"/>
    <property type="match status" value="1"/>
</dbReference>
<dbReference type="Proteomes" id="UP001600941">
    <property type="component" value="Unassembled WGS sequence"/>
</dbReference>
<dbReference type="SUPFAM" id="SSF53850">
    <property type="entry name" value="Periplasmic binding protein-like II"/>
    <property type="match status" value="1"/>
</dbReference>
<dbReference type="CDD" id="cd13585">
    <property type="entry name" value="PBP2_TMBP_like"/>
    <property type="match status" value="1"/>
</dbReference>
<name>A0ABQ0C132_9FIRM</name>
<protein>
    <submittedName>
        <fullName evidence="6">Sugar ABC transporter substrate-binding protein</fullName>
    </submittedName>
</protein>
<keyword evidence="3" id="KW-0813">Transport</keyword>
<evidence type="ECO:0000313" key="7">
    <source>
        <dbReference type="Proteomes" id="UP001600941"/>
    </source>
</evidence>